<protein>
    <submittedName>
        <fullName evidence="1">Uncharacterized protein</fullName>
    </submittedName>
</protein>
<dbReference type="Proteomes" id="UP000229385">
    <property type="component" value="Unassembled WGS sequence"/>
</dbReference>
<gene>
    <name evidence="1" type="ORF">CO174_01920</name>
</gene>
<reference evidence="2" key="1">
    <citation type="submission" date="2017-09" db="EMBL/GenBank/DDBJ databases">
        <title>Depth-based differentiation of microbial function through sediment-hosted aquifers and enrichment of novel symbionts in the deep terrestrial subsurface.</title>
        <authorList>
            <person name="Probst A.J."/>
            <person name="Ladd B."/>
            <person name="Jarett J.K."/>
            <person name="Geller-Mcgrath D.E."/>
            <person name="Sieber C.M.K."/>
            <person name="Emerson J.B."/>
            <person name="Anantharaman K."/>
            <person name="Thomas B.C."/>
            <person name="Malmstrom R."/>
            <person name="Stieglmeier M."/>
            <person name="Klingl A."/>
            <person name="Woyke T."/>
            <person name="Ryan C.M."/>
            <person name="Banfield J.F."/>
        </authorList>
    </citation>
    <scope>NUCLEOTIDE SEQUENCE [LARGE SCALE GENOMIC DNA]</scope>
</reference>
<sequence>MISIGNVLAMEAAEDPEDNLALQILADAPAYCYGTNSANGRTHALWALMQLRRDDELLPQLAPLRYACRLWFERHVVPPIPTELLFMFAYASMRLECIEDVKLSLVLAHRRRLSLSQQHDLIELLNSIPDEPTHATPVT</sequence>
<organism evidence="1 2">
    <name type="scientific">Candidatus Uhrbacteria bacterium CG_4_9_14_3_um_filter_50_9</name>
    <dbReference type="NCBI Taxonomy" id="1975035"/>
    <lineage>
        <taxon>Bacteria</taxon>
        <taxon>Candidatus Uhriibacteriota</taxon>
    </lineage>
</organism>
<evidence type="ECO:0000313" key="2">
    <source>
        <dbReference type="Proteomes" id="UP000229385"/>
    </source>
</evidence>
<accession>A0A2M7XCQ3</accession>
<proteinExistence type="predicted"/>
<dbReference type="AlphaFoldDB" id="A0A2M7XCQ3"/>
<evidence type="ECO:0000313" key="1">
    <source>
        <dbReference type="EMBL" id="PJA45671.1"/>
    </source>
</evidence>
<dbReference type="EMBL" id="PFWU01000025">
    <property type="protein sequence ID" value="PJA45671.1"/>
    <property type="molecule type" value="Genomic_DNA"/>
</dbReference>
<comment type="caution">
    <text evidence="1">The sequence shown here is derived from an EMBL/GenBank/DDBJ whole genome shotgun (WGS) entry which is preliminary data.</text>
</comment>
<name>A0A2M7XCQ3_9BACT</name>